<keyword evidence="4" id="KW-0808">Transferase</keyword>
<evidence type="ECO:0000256" key="3">
    <source>
        <dbReference type="ARBA" id="ARBA00022553"/>
    </source>
</evidence>
<keyword evidence="7" id="KW-0067">ATP-binding</keyword>
<evidence type="ECO:0000256" key="9">
    <source>
        <dbReference type="SAM" id="Coils"/>
    </source>
</evidence>
<dbReference type="Pfam" id="PF07730">
    <property type="entry name" value="HisKA_3"/>
    <property type="match status" value="1"/>
</dbReference>
<proteinExistence type="predicted"/>
<comment type="catalytic activity">
    <reaction evidence="1">
        <text>ATP + protein L-histidine = ADP + protein N-phospho-L-histidine.</text>
        <dbReference type="EC" id="2.7.13.3"/>
    </reaction>
</comment>
<protein>
    <recommendedName>
        <fullName evidence="2">histidine kinase</fullName>
        <ecNumber evidence="2">2.7.13.3</ecNumber>
    </recommendedName>
</protein>
<dbReference type="Proteomes" id="UP000004690">
    <property type="component" value="Unassembled WGS sequence"/>
</dbReference>
<dbReference type="RefSeq" id="WP_008614726.1">
    <property type="nucleotide sequence ID" value="NZ_JH651379.1"/>
</dbReference>
<dbReference type="InterPro" id="IPR011712">
    <property type="entry name" value="Sig_transdc_His_kin_sub3_dim/P"/>
</dbReference>
<accession>I3CA06</accession>
<keyword evidence="9" id="KW-0175">Coiled coil</keyword>
<evidence type="ECO:0000256" key="5">
    <source>
        <dbReference type="ARBA" id="ARBA00022741"/>
    </source>
</evidence>
<feature type="domain" description="Signal transduction histidine kinase subgroup 3 dimerisation and phosphoacceptor" evidence="12">
    <location>
        <begin position="68"/>
        <end position="125"/>
    </location>
</feature>
<evidence type="ECO:0000313" key="14">
    <source>
        <dbReference type="Proteomes" id="UP000004690"/>
    </source>
</evidence>
<dbReference type="EMBL" id="JH651379">
    <property type="protein sequence ID" value="EIJ40449.1"/>
    <property type="molecule type" value="Genomic_DNA"/>
</dbReference>
<dbReference type="GO" id="GO:0016020">
    <property type="term" value="C:membrane"/>
    <property type="evidence" value="ECO:0007669"/>
    <property type="project" value="InterPro"/>
</dbReference>
<evidence type="ECO:0000259" key="12">
    <source>
        <dbReference type="Pfam" id="PF07730"/>
    </source>
</evidence>
<dbReference type="InterPro" id="IPR050482">
    <property type="entry name" value="Sensor_HK_TwoCompSys"/>
</dbReference>
<feature type="domain" description="Histidine kinase/HSP90-like ATPase" evidence="11">
    <location>
        <begin position="168"/>
        <end position="257"/>
    </location>
</feature>
<evidence type="ECO:0000256" key="4">
    <source>
        <dbReference type="ARBA" id="ARBA00022679"/>
    </source>
</evidence>
<dbReference type="GO" id="GO:0000155">
    <property type="term" value="F:phosphorelay sensor kinase activity"/>
    <property type="evidence" value="ECO:0007669"/>
    <property type="project" value="InterPro"/>
</dbReference>
<dbReference type="eggNOG" id="COG4585">
    <property type="taxonomic scope" value="Bacteria"/>
</dbReference>
<keyword evidence="5" id="KW-0547">Nucleotide-binding</keyword>
<evidence type="ECO:0000256" key="10">
    <source>
        <dbReference type="SAM" id="Phobius"/>
    </source>
</evidence>
<keyword evidence="10" id="KW-0472">Membrane</keyword>
<name>I3CA06_9FLAO</name>
<organism evidence="13 14">
    <name type="scientific">Galbibacter orientalis DSM 19592</name>
    <dbReference type="NCBI Taxonomy" id="926559"/>
    <lineage>
        <taxon>Bacteria</taxon>
        <taxon>Pseudomonadati</taxon>
        <taxon>Bacteroidota</taxon>
        <taxon>Flavobacteriia</taxon>
        <taxon>Flavobacteriales</taxon>
        <taxon>Flavobacteriaceae</taxon>
        <taxon>Galbibacter</taxon>
    </lineage>
</organism>
<evidence type="ECO:0000313" key="13">
    <source>
        <dbReference type="EMBL" id="EIJ40449.1"/>
    </source>
</evidence>
<reference evidence="13 14" key="1">
    <citation type="submission" date="2012-02" db="EMBL/GenBank/DDBJ databases">
        <title>Improved High-Quality Draft genome of Joostella marina DSM 19592.</title>
        <authorList>
            <consortium name="US DOE Joint Genome Institute (JGI-PGF)"/>
            <person name="Lucas S."/>
            <person name="Copeland A."/>
            <person name="Lapidus A."/>
            <person name="Bruce D."/>
            <person name="Goodwin L."/>
            <person name="Pitluck S."/>
            <person name="Peters L."/>
            <person name="Chertkov O."/>
            <person name="Ovchinnikova G."/>
            <person name="Kyrpides N."/>
            <person name="Mavromatis K."/>
            <person name="Detter J.C."/>
            <person name="Han C."/>
            <person name="Land M."/>
            <person name="Hauser L."/>
            <person name="Markowitz V."/>
            <person name="Cheng J.-F."/>
            <person name="Hugenholtz P."/>
            <person name="Woyke T."/>
            <person name="Wu D."/>
            <person name="Tindall B."/>
            <person name="Brambilla E."/>
            <person name="Klenk H.-P."/>
            <person name="Eisen J.A."/>
        </authorList>
    </citation>
    <scope>NUCLEOTIDE SEQUENCE [LARGE SCALE GENOMIC DNA]</scope>
    <source>
        <strain evidence="13 14">DSM 19592</strain>
    </source>
</reference>
<keyword evidence="6 13" id="KW-0418">Kinase</keyword>
<dbReference type="HOGENOM" id="CLU_000445_20_6_10"/>
<dbReference type="OrthoDB" id="9760839at2"/>
<dbReference type="STRING" id="926559.JoomaDRAFT_3509"/>
<gene>
    <name evidence="13" type="ORF">JoomaDRAFT_3509</name>
</gene>
<dbReference type="Pfam" id="PF02518">
    <property type="entry name" value="HATPase_c"/>
    <property type="match status" value="1"/>
</dbReference>
<dbReference type="Gene3D" id="3.30.565.10">
    <property type="entry name" value="Histidine kinase-like ATPase, C-terminal domain"/>
    <property type="match status" value="1"/>
</dbReference>
<keyword evidence="10" id="KW-1133">Transmembrane helix</keyword>
<dbReference type="PANTHER" id="PTHR24421">
    <property type="entry name" value="NITRATE/NITRITE SENSOR PROTEIN NARX-RELATED"/>
    <property type="match status" value="1"/>
</dbReference>
<feature type="coiled-coil region" evidence="9">
    <location>
        <begin position="40"/>
        <end position="67"/>
    </location>
</feature>
<evidence type="ECO:0000256" key="7">
    <source>
        <dbReference type="ARBA" id="ARBA00022840"/>
    </source>
</evidence>
<dbReference type="EC" id="2.7.13.3" evidence="2"/>
<sequence length="261" mass="30275">MEHEEEIVGLILYVSFIIIIVVIYATKYFLSYQQKKTQFLLERVEDKQNYEKELTKAQTEIQEQTLKNISWELHDNVGQLLSVAKMQLNMLQNDISPEKQKFYEEAVYVLGQGVSEIRQLSHTLNTDFISRRGLEESLKIEIDRFKRLNFISINYTIEGDFYAIDKKDEIIIFRIFQECFSNVVKYSKAANLAVLLKYTPSYLYVKVVDDGVGFDVEAAQNGTGIMNMQMRAKLIEADFSIESKKNEGVSVTLVYPTKPKE</sequence>
<evidence type="ECO:0000256" key="2">
    <source>
        <dbReference type="ARBA" id="ARBA00012438"/>
    </source>
</evidence>
<evidence type="ECO:0000259" key="11">
    <source>
        <dbReference type="Pfam" id="PF02518"/>
    </source>
</evidence>
<feature type="transmembrane region" description="Helical" evidence="10">
    <location>
        <begin position="6"/>
        <end position="26"/>
    </location>
</feature>
<dbReference type="CDD" id="cd16917">
    <property type="entry name" value="HATPase_UhpB-NarQ-NarX-like"/>
    <property type="match status" value="1"/>
</dbReference>
<keyword evidence="8" id="KW-0902">Two-component regulatory system</keyword>
<dbReference type="GO" id="GO:0046983">
    <property type="term" value="F:protein dimerization activity"/>
    <property type="evidence" value="ECO:0007669"/>
    <property type="project" value="InterPro"/>
</dbReference>
<dbReference type="AlphaFoldDB" id="I3CA06"/>
<keyword evidence="10" id="KW-0812">Transmembrane</keyword>
<keyword evidence="3" id="KW-0597">Phosphoprotein</keyword>
<dbReference type="Gene3D" id="1.20.5.1930">
    <property type="match status" value="1"/>
</dbReference>
<evidence type="ECO:0000256" key="6">
    <source>
        <dbReference type="ARBA" id="ARBA00022777"/>
    </source>
</evidence>
<dbReference type="SUPFAM" id="SSF55874">
    <property type="entry name" value="ATPase domain of HSP90 chaperone/DNA topoisomerase II/histidine kinase"/>
    <property type="match status" value="1"/>
</dbReference>
<dbReference type="InterPro" id="IPR036890">
    <property type="entry name" value="HATPase_C_sf"/>
</dbReference>
<evidence type="ECO:0000256" key="8">
    <source>
        <dbReference type="ARBA" id="ARBA00023012"/>
    </source>
</evidence>
<keyword evidence="14" id="KW-1185">Reference proteome</keyword>
<dbReference type="GO" id="GO:0005524">
    <property type="term" value="F:ATP binding"/>
    <property type="evidence" value="ECO:0007669"/>
    <property type="project" value="UniProtKB-KW"/>
</dbReference>
<dbReference type="PANTHER" id="PTHR24421:SF10">
    <property type="entry name" value="NITRATE_NITRITE SENSOR PROTEIN NARQ"/>
    <property type="match status" value="1"/>
</dbReference>
<evidence type="ECO:0000256" key="1">
    <source>
        <dbReference type="ARBA" id="ARBA00000085"/>
    </source>
</evidence>
<dbReference type="InterPro" id="IPR003594">
    <property type="entry name" value="HATPase_dom"/>
</dbReference>